<protein>
    <submittedName>
        <fullName evidence="1">DUF4197 domain-containing protein</fullName>
    </submittedName>
</protein>
<evidence type="ECO:0000313" key="1">
    <source>
        <dbReference type="EMBL" id="MCJ1960096.1"/>
    </source>
</evidence>
<dbReference type="Proteomes" id="UP001162802">
    <property type="component" value="Unassembled WGS sequence"/>
</dbReference>
<dbReference type="Pfam" id="PF13852">
    <property type="entry name" value="DUF4197"/>
    <property type="match status" value="1"/>
</dbReference>
<gene>
    <name evidence="1" type="ORF">MTR65_05355</name>
</gene>
<comment type="caution">
    <text evidence="1">The sequence shown here is derived from an EMBL/GenBank/DDBJ whole genome shotgun (WGS) entry which is preliminary data.</text>
</comment>
<dbReference type="PROSITE" id="PS51318">
    <property type="entry name" value="TAT"/>
    <property type="match status" value="1"/>
</dbReference>
<dbReference type="EMBL" id="JALHAT010000005">
    <property type="protein sequence ID" value="MCJ1960096.1"/>
    <property type="molecule type" value="Genomic_DNA"/>
</dbReference>
<organism evidence="1 2">
    <name type="scientific">Novosphingobium mangrovi</name>
    <name type="common">ex Hu et al. 2023</name>
    <dbReference type="NCBI Taxonomy" id="2930094"/>
    <lineage>
        <taxon>Bacteria</taxon>
        <taxon>Pseudomonadati</taxon>
        <taxon>Pseudomonadota</taxon>
        <taxon>Alphaproteobacteria</taxon>
        <taxon>Sphingomonadales</taxon>
        <taxon>Sphingomonadaceae</taxon>
        <taxon>Novosphingobium</taxon>
    </lineage>
</organism>
<name>A0ABT0AA74_9SPHN</name>
<sequence length="241" mass="25325">MRSWGMQSKGTVVRGAAMGLNRRDVLAGGAAVVALSVLGGGLLGSQSAQAAVAPDQRADVVRHLLAAAAKEAIAILTKSEGFWNSSVARVGLPEIFKSQPSLSETQKSALMYEQNRLAEEAVREVAPRARAPIAKLEVPDTDEILGGSFTAATSYLRAQVGMGLIEAMTPILVAILKKHDDSYTMKVVNSLPEVTLAQAAAAMAVEADNAIWYEVGVQEASLRRDPEPSGDPLLISAFGDA</sequence>
<proteinExistence type="predicted"/>
<reference evidence="1" key="1">
    <citation type="submission" date="2022-03" db="EMBL/GenBank/DDBJ databases">
        <title>Identification of a novel bacterium isolated from mangrove sediments.</title>
        <authorList>
            <person name="Pan X."/>
        </authorList>
    </citation>
    <scope>NUCLEOTIDE SEQUENCE</scope>
    <source>
        <strain evidence="1">B2637</strain>
    </source>
</reference>
<dbReference type="InterPro" id="IPR025245">
    <property type="entry name" value="DUF4197"/>
</dbReference>
<keyword evidence="2" id="KW-1185">Reference proteome</keyword>
<evidence type="ECO:0000313" key="2">
    <source>
        <dbReference type="Proteomes" id="UP001162802"/>
    </source>
</evidence>
<dbReference type="InterPro" id="IPR006311">
    <property type="entry name" value="TAT_signal"/>
</dbReference>
<accession>A0ABT0AA74</accession>
<dbReference type="RefSeq" id="WP_243797867.1">
    <property type="nucleotide sequence ID" value="NZ_JALHAT010000005.1"/>
</dbReference>